<comment type="caution">
    <text evidence="19">The sequence shown here is derived from an EMBL/GenBank/DDBJ whole genome shotgun (WGS) entry which is preliminary data.</text>
</comment>
<keyword evidence="3" id="KW-0153">Cholesterol metabolism</keyword>
<feature type="domain" description="Glucose-methanol-choline oxidoreductase N-terminal" evidence="17">
    <location>
        <begin position="94"/>
        <end position="280"/>
    </location>
</feature>
<feature type="domain" description="Glucose-methanol-choline oxidoreductase C-terminal" evidence="18">
    <location>
        <begin position="426"/>
        <end position="478"/>
    </location>
</feature>
<feature type="compositionally biased region" description="Polar residues" evidence="16">
    <location>
        <begin position="504"/>
        <end position="521"/>
    </location>
</feature>
<dbReference type="Pfam" id="PF13450">
    <property type="entry name" value="NAD_binding_8"/>
    <property type="match status" value="1"/>
</dbReference>
<protein>
    <recommendedName>
        <fullName evidence="14">Cholesterol oxidase</fullName>
        <ecNumber evidence="13">1.1.3.6</ecNumber>
        <ecNumber evidence="11">5.3.3.1</ecNumber>
    </recommendedName>
    <alternativeName>
        <fullName evidence="15">Cholesterol isomerase</fullName>
    </alternativeName>
</protein>
<dbReference type="Proteomes" id="UP000029443">
    <property type="component" value="Unassembled WGS sequence"/>
</dbReference>
<name>A0ABR4WDN5_9GAMM</name>
<evidence type="ECO:0000256" key="16">
    <source>
        <dbReference type="SAM" id="MobiDB-lite"/>
    </source>
</evidence>
<evidence type="ECO:0000259" key="17">
    <source>
        <dbReference type="Pfam" id="PF00732"/>
    </source>
</evidence>
<dbReference type="InterPro" id="IPR052542">
    <property type="entry name" value="Cholesterol_Oxidase"/>
</dbReference>
<organism evidence="19 20">
    <name type="scientific">Alcanivorax jadensis T9</name>
    <dbReference type="NCBI Taxonomy" id="1177181"/>
    <lineage>
        <taxon>Bacteria</taxon>
        <taxon>Pseudomonadati</taxon>
        <taxon>Pseudomonadota</taxon>
        <taxon>Gammaproteobacteria</taxon>
        <taxon>Oceanospirillales</taxon>
        <taxon>Alcanivoracaceae</taxon>
        <taxon>Alcanivorax</taxon>
    </lineage>
</organism>
<evidence type="ECO:0000256" key="8">
    <source>
        <dbReference type="ARBA" id="ARBA00023166"/>
    </source>
</evidence>
<evidence type="ECO:0000256" key="13">
    <source>
        <dbReference type="ARBA" id="ARBA00049723"/>
    </source>
</evidence>
<accession>A0ABR4WDN5</accession>
<dbReference type="Gene3D" id="3.30.410.10">
    <property type="entry name" value="Cholesterol Oxidase, domain 2"/>
    <property type="match status" value="1"/>
</dbReference>
<keyword evidence="5" id="KW-0274">FAD</keyword>
<evidence type="ECO:0000256" key="12">
    <source>
        <dbReference type="ARBA" id="ARBA00049645"/>
    </source>
</evidence>
<comment type="pathway">
    <text evidence="12">Steroid metabolism; cholesterol degradation.</text>
</comment>
<evidence type="ECO:0000256" key="15">
    <source>
        <dbReference type="ARBA" id="ARBA00049778"/>
    </source>
</evidence>
<dbReference type="InterPro" id="IPR000172">
    <property type="entry name" value="GMC_OxRdtase_N"/>
</dbReference>
<evidence type="ECO:0000256" key="3">
    <source>
        <dbReference type="ARBA" id="ARBA00022548"/>
    </source>
</evidence>
<evidence type="ECO:0000256" key="7">
    <source>
        <dbReference type="ARBA" id="ARBA00023098"/>
    </source>
</evidence>
<dbReference type="Pfam" id="PF05199">
    <property type="entry name" value="GMC_oxred_C"/>
    <property type="match status" value="1"/>
</dbReference>
<evidence type="ECO:0000256" key="14">
    <source>
        <dbReference type="ARBA" id="ARBA00049744"/>
    </source>
</evidence>
<dbReference type="RefSeq" id="WP_052042592.1">
    <property type="nucleotide sequence ID" value="NZ_ARXU01000004.1"/>
</dbReference>
<keyword evidence="9" id="KW-0753">Steroid metabolism</keyword>
<dbReference type="InterPro" id="IPR036188">
    <property type="entry name" value="FAD/NAD-bd_sf"/>
</dbReference>
<evidence type="ECO:0000256" key="2">
    <source>
        <dbReference type="ARBA" id="ARBA00010790"/>
    </source>
</evidence>
<evidence type="ECO:0000256" key="1">
    <source>
        <dbReference type="ARBA" id="ARBA00001974"/>
    </source>
</evidence>
<evidence type="ECO:0000313" key="20">
    <source>
        <dbReference type="Proteomes" id="UP000029443"/>
    </source>
</evidence>
<keyword evidence="10" id="KW-0413">Isomerase</keyword>
<sequence length="521" mass="56434">MPGSIEHHSTIVIGSGFGGAVAASTLTEAGESVLLLERGPWRDTDPVRKAGIPHRRPLPAGRHLWSGLLHRFGQRWLPGKGLKLSRHGLFDIYLGRDMTVVASNGVGGGSHVYSAMNTRPEQPDYWDHPEAGIQAAGMEHHYRWMMQRMGSRRASADDRIPNWTPQAFAHNTAFVADDSVPQPAMAIRMEGCQADYANNSFFGSANGAKMTLDLAFLLPAMEQGLQVAAEHECLSLWRQPGGGYRLEVMDHAARRRCYLLADRVILAAGTLNTLRLLFHSRELGGLEGMPALGRGFGGNGDSVAWWGLNQDGADFTRGTATHGRFALRDPVTGKAQPGPILTRYGFNGIDTLPLPASLKAFLRRNALLVGMGADLADGVVTWQRGRLRIRYLAENSPVLTRIQRLFSEVGRRSQRPVRTLPGMAFTVHPLGGARLAASEQNGVVNGSGQVFGHSNLYVADAAALPAAPGTPPSMTIAAWSRHVATGLIRTGHNRNSTGKRARRTINTAKPTEANTEQRTPA</sequence>
<keyword evidence="8" id="KW-1207">Sterol metabolism</keyword>
<keyword evidence="4" id="KW-0285">Flavoprotein</keyword>
<evidence type="ECO:0000256" key="5">
    <source>
        <dbReference type="ARBA" id="ARBA00022827"/>
    </source>
</evidence>
<evidence type="ECO:0000256" key="4">
    <source>
        <dbReference type="ARBA" id="ARBA00022630"/>
    </source>
</evidence>
<reference evidence="19 20" key="1">
    <citation type="submission" date="2012-09" db="EMBL/GenBank/DDBJ databases">
        <title>Genome Sequence of alkane-degrading Bacterium Alcanivorax jadensis T9.</title>
        <authorList>
            <person name="Lai Q."/>
            <person name="Shao Z."/>
        </authorList>
    </citation>
    <scope>NUCLEOTIDE SEQUENCE [LARGE SCALE GENOMIC DNA]</scope>
    <source>
        <strain evidence="19 20">T9</strain>
    </source>
</reference>
<keyword evidence="6" id="KW-0560">Oxidoreductase</keyword>
<evidence type="ECO:0000256" key="9">
    <source>
        <dbReference type="ARBA" id="ARBA00023221"/>
    </source>
</evidence>
<dbReference type="InterPro" id="IPR007867">
    <property type="entry name" value="GMC_OxRtase_C"/>
</dbReference>
<evidence type="ECO:0000256" key="10">
    <source>
        <dbReference type="ARBA" id="ARBA00023235"/>
    </source>
</evidence>
<dbReference type="PANTHER" id="PTHR47470">
    <property type="entry name" value="CHOLESTEROL OXIDASE"/>
    <property type="match status" value="1"/>
</dbReference>
<evidence type="ECO:0000256" key="6">
    <source>
        <dbReference type="ARBA" id="ARBA00023002"/>
    </source>
</evidence>
<evidence type="ECO:0000313" key="19">
    <source>
        <dbReference type="EMBL" id="KGD61485.1"/>
    </source>
</evidence>
<evidence type="ECO:0000259" key="18">
    <source>
        <dbReference type="Pfam" id="PF05199"/>
    </source>
</evidence>
<dbReference type="EC" id="5.3.3.1" evidence="11"/>
<dbReference type="EMBL" id="ARXU01000004">
    <property type="protein sequence ID" value="KGD61485.1"/>
    <property type="molecule type" value="Genomic_DNA"/>
</dbReference>
<proteinExistence type="inferred from homology"/>
<comment type="similarity">
    <text evidence="2">Belongs to the GMC oxidoreductase family.</text>
</comment>
<dbReference type="Pfam" id="PF00732">
    <property type="entry name" value="GMC_oxred_N"/>
    <property type="match status" value="1"/>
</dbReference>
<keyword evidence="20" id="KW-1185">Reference proteome</keyword>
<feature type="region of interest" description="Disordered" evidence="16">
    <location>
        <begin position="489"/>
        <end position="521"/>
    </location>
</feature>
<dbReference type="SUPFAM" id="SSF51905">
    <property type="entry name" value="FAD/NAD(P)-binding domain"/>
    <property type="match status" value="1"/>
</dbReference>
<gene>
    <name evidence="19" type="ORF">T9A_01434</name>
</gene>
<dbReference type="PANTHER" id="PTHR47470:SF1">
    <property type="entry name" value="FAD-DEPENDENT OXIDOREDUCTASE 2 FAD BINDING DOMAIN-CONTAINING PROTEIN"/>
    <property type="match status" value="1"/>
</dbReference>
<dbReference type="EC" id="1.1.3.6" evidence="13"/>
<dbReference type="Gene3D" id="3.50.50.60">
    <property type="entry name" value="FAD/NAD(P)-binding domain"/>
    <property type="match status" value="1"/>
</dbReference>
<comment type="cofactor">
    <cofactor evidence="1">
        <name>FAD</name>
        <dbReference type="ChEBI" id="CHEBI:57692"/>
    </cofactor>
</comment>
<evidence type="ECO:0000256" key="11">
    <source>
        <dbReference type="ARBA" id="ARBA00038856"/>
    </source>
</evidence>
<keyword evidence="7" id="KW-0443">Lipid metabolism</keyword>